<evidence type="ECO:0000313" key="1">
    <source>
        <dbReference type="EMBL" id="NJC19166.1"/>
    </source>
</evidence>
<dbReference type="Proteomes" id="UP000576368">
    <property type="component" value="Unassembled WGS sequence"/>
</dbReference>
<organism evidence="1 3">
    <name type="scientific">Butyricimonas paravirosa</name>
    <dbReference type="NCBI Taxonomy" id="1472417"/>
    <lineage>
        <taxon>Bacteria</taxon>
        <taxon>Pseudomonadati</taxon>
        <taxon>Bacteroidota</taxon>
        <taxon>Bacteroidia</taxon>
        <taxon>Bacteroidales</taxon>
        <taxon>Odoribacteraceae</taxon>
        <taxon>Butyricimonas</taxon>
    </lineage>
</organism>
<protein>
    <submittedName>
        <fullName evidence="1">Uncharacterized protein</fullName>
    </submittedName>
</protein>
<gene>
    <name evidence="2" type="ORF">F1644_21960</name>
    <name evidence="1" type="ORF">GGR15_002796</name>
</gene>
<evidence type="ECO:0000313" key="2">
    <source>
        <dbReference type="EMBL" id="WOF14753.1"/>
    </source>
</evidence>
<reference evidence="2 4" key="1">
    <citation type="submission" date="2019-09" db="EMBL/GenBank/DDBJ databases">
        <title>Butyricimonas paravirosa DSM 105722 (=214-4 = JCM 18677 = CCUG 65563).</title>
        <authorList>
            <person name="Le Roy T."/>
            <person name="Cani P.D."/>
        </authorList>
    </citation>
    <scope>NUCLEOTIDE SEQUENCE [LARGE SCALE GENOMIC DNA]</scope>
    <source>
        <strain evidence="2 4">DSM 105722</strain>
    </source>
</reference>
<dbReference type="PROSITE" id="PS51257">
    <property type="entry name" value="PROKAR_LIPOPROTEIN"/>
    <property type="match status" value="1"/>
</dbReference>
<dbReference type="EMBL" id="CP043839">
    <property type="protein sequence ID" value="WOF14753.1"/>
    <property type="molecule type" value="Genomic_DNA"/>
</dbReference>
<evidence type="ECO:0000313" key="4">
    <source>
        <dbReference type="Proteomes" id="UP001302374"/>
    </source>
</evidence>
<name>A0A7X6BKI6_9BACT</name>
<accession>A0A7X6BKI6</accession>
<dbReference type="AlphaFoldDB" id="A0A7X6BKI6"/>
<keyword evidence="4" id="KW-1185">Reference proteome</keyword>
<dbReference type="RefSeq" id="WP_168044406.1">
    <property type="nucleotide sequence ID" value="NZ_BMPA01000009.1"/>
</dbReference>
<evidence type="ECO:0000313" key="3">
    <source>
        <dbReference type="Proteomes" id="UP000576368"/>
    </source>
</evidence>
<reference evidence="1 3" key="2">
    <citation type="submission" date="2020-03" db="EMBL/GenBank/DDBJ databases">
        <title>Genomic Encyclopedia of Type Strains, Phase IV (KMG-IV): sequencing the most valuable type-strain genomes for metagenomic binning, comparative biology and taxonomic classification.</title>
        <authorList>
            <person name="Goeker M."/>
        </authorList>
    </citation>
    <scope>NUCLEOTIDE SEQUENCE [LARGE SCALE GENOMIC DNA]</scope>
    <source>
        <strain evidence="1 3">DSM 105722</strain>
    </source>
</reference>
<dbReference type="Proteomes" id="UP001302374">
    <property type="component" value="Chromosome"/>
</dbReference>
<dbReference type="EMBL" id="JAATLI010000009">
    <property type="protein sequence ID" value="NJC19166.1"/>
    <property type="molecule type" value="Genomic_DNA"/>
</dbReference>
<sequence>MKNLIILGIFVLATYLGSSCQDVTIGFLQTEDAGYNPDTMVVKKELDTTPPQLEEVDNPLYYELLAEDPNYYTPELLISWGILPTQIIEVGAGEDYQRAQWGTPWVSNPIEGVDGTTQIYVSIKDIKTTTGNAEKMWEYLKVYGDGTFEVPLEHDIPTGHYLISLNFKNEGYSKDVNDCFTIIVK</sequence>
<dbReference type="GeneID" id="86894021"/>
<proteinExistence type="predicted"/>